<gene>
    <name evidence="1" type="ORF">LCGC14_0943380</name>
</gene>
<name>A0A0F9NJE8_9ZZZZ</name>
<dbReference type="AlphaFoldDB" id="A0A0F9NJE8"/>
<dbReference type="EMBL" id="LAZR01003312">
    <property type="protein sequence ID" value="KKN19670.1"/>
    <property type="molecule type" value="Genomic_DNA"/>
</dbReference>
<dbReference type="Gene3D" id="3.40.50.300">
    <property type="entry name" value="P-loop containing nucleotide triphosphate hydrolases"/>
    <property type="match status" value="1"/>
</dbReference>
<dbReference type="InterPro" id="IPR027417">
    <property type="entry name" value="P-loop_NTPase"/>
</dbReference>
<evidence type="ECO:0000313" key="1">
    <source>
        <dbReference type="EMBL" id="KKN19670.1"/>
    </source>
</evidence>
<reference evidence="1" key="1">
    <citation type="journal article" date="2015" name="Nature">
        <title>Complex archaea that bridge the gap between prokaryotes and eukaryotes.</title>
        <authorList>
            <person name="Spang A."/>
            <person name="Saw J.H."/>
            <person name="Jorgensen S.L."/>
            <person name="Zaremba-Niedzwiedzka K."/>
            <person name="Martijn J."/>
            <person name="Lind A.E."/>
            <person name="van Eijk R."/>
            <person name="Schleper C."/>
            <person name="Guy L."/>
            <person name="Ettema T.J."/>
        </authorList>
    </citation>
    <scope>NUCLEOTIDE SEQUENCE</scope>
</reference>
<proteinExistence type="predicted"/>
<accession>A0A0F9NJE8</accession>
<comment type="caution">
    <text evidence="1">The sequence shown here is derived from an EMBL/GenBank/DDBJ whole genome shotgun (WGS) entry which is preliminary data.</text>
</comment>
<sequence length="239" mass="28265">MKTITVITFPRSGQHLLIWILQKYFSKNPEFNEHSPQKVVKAGDFYACQRGGNNHCDFYPCADLRTTYQAQHLVYSFDGRFDTPIENKSANYLLQYRNPIYSVLSLVGYGNEGTVRTPEEYLEIIIDTVFWWRIWVNRWVIPYVSLNASNRLLVKYEDLVNNPKNTIPKVIKYIEPNEEIDFELLDKVIANLDICPKHGIEEYKYYPEQKKLLQVLEKVAEKELDRLHLPKIWEKNETN</sequence>
<dbReference type="SUPFAM" id="SSF52540">
    <property type="entry name" value="P-loop containing nucleoside triphosphate hydrolases"/>
    <property type="match status" value="1"/>
</dbReference>
<organism evidence="1">
    <name type="scientific">marine sediment metagenome</name>
    <dbReference type="NCBI Taxonomy" id="412755"/>
    <lineage>
        <taxon>unclassified sequences</taxon>
        <taxon>metagenomes</taxon>
        <taxon>ecological metagenomes</taxon>
    </lineage>
</organism>
<protein>
    <recommendedName>
        <fullName evidence="2">Sulfotransferase domain-containing protein</fullName>
    </recommendedName>
</protein>
<evidence type="ECO:0008006" key="2">
    <source>
        <dbReference type="Google" id="ProtNLM"/>
    </source>
</evidence>